<dbReference type="Gene3D" id="1.10.630.10">
    <property type="entry name" value="Cytochrome P450"/>
    <property type="match status" value="1"/>
</dbReference>
<evidence type="ECO:0000256" key="5">
    <source>
        <dbReference type="ARBA" id="ARBA00023002"/>
    </source>
</evidence>
<evidence type="ECO:0000256" key="4">
    <source>
        <dbReference type="ARBA" id="ARBA00022723"/>
    </source>
</evidence>
<evidence type="ECO:0000256" key="7">
    <source>
        <dbReference type="ARBA" id="ARBA00023033"/>
    </source>
</evidence>
<keyword evidence="10" id="KW-1185">Reference proteome</keyword>
<protein>
    <recommendedName>
        <fullName evidence="11">Cytochrome P450</fullName>
    </recommendedName>
</protein>
<organism evidence="9 10">
    <name type="scientific">Apiospora rasikravindrae</name>
    <dbReference type="NCBI Taxonomy" id="990691"/>
    <lineage>
        <taxon>Eukaryota</taxon>
        <taxon>Fungi</taxon>
        <taxon>Dikarya</taxon>
        <taxon>Ascomycota</taxon>
        <taxon>Pezizomycotina</taxon>
        <taxon>Sordariomycetes</taxon>
        <taxon>Xylariomycetidae</taxon>
        <taxon>Amphisphaeriales</taxon>
        <taxon>Apiosporaceae</taxon>
        <taxon>Apiospora</taxon>
    </lineage>
</organism>
<dbReference type="PANTHER" id="PTHR24305:SF187">
    <property type="entry name" value="P450, PUTATIVE (EUROFUNG)-RELATED"/>
    <property type="match status" value="1"/>
</dbReference>
<keyword evidence="8" id="KW-0812">Transmembrane</keyword>
<dbReference type="InterPro" id="IPR036396">
    <property type="entry name" value="Cyt_P450_sf"/>
</dbReference>
<evidence type="ECO:0000256" key="1">
    <source>
        <dbReference type="ARBA" id="ARBA00001971"/>
    </source>
</evidence>
<keyword evidence="4" id="KW-0479">Metal-binding</keyword>
<proteinExistence type="inferred from homology"/>
<reference evidence="9 10" key="1">
    <citation type="submission" date="2023-01" db="EMBL/GenBank/DDBJ databases">
        <title>Analysis of 21 Apiospora genomes using comparative genomics revels a genus with tremendous synthesis potential of carbohydrate active enzymes and secondary metabolites.</title>
        <authorList>
            <person name="Sorensen T."/>
        </authorList>
    </citation>
    <scope>NUCLEOTIDE SEQUENCE [LARGE SCALE GENOMIC DNA]</scope>
    <source>
        <strain evidence="9 10">CBS 33761</strain>
    </source>
</reference>
<sequence length="554" mass="63367">MPAITGQLGPVLTQEGLFCLGGALSGISLHHGVFIRGEWHNQAPNIFRAYAAIFGCVAIARIFYRMASPAGRLTSGLVLACFFHVLAMFTSILIYRRFFHRLNKSNFPGPGWARYTKIWQIWENRNSRNHLYLHSLCQKHGDVVRTGPSEVTVFLPEAHEALGGRQSECIKSEFYDLLWPERALFAARDKAVHAKRRKDWQYGFSPGAIEHHERKVLQWVDELDKQLARKAEDRLTVNATDYFLWFTFDIMGTFTFSKSFNMLERQRWHHVVLKTQNARSLLGPLAGTPWLLHIGVNLMPRILWVKDWYESVEWCQAQMLERLETGSLPGVPDLTSFFMRDKNGKSDPWLAGDSLLAILAGSEPTAQTMAAIFHELSMHPEHIEKIRRELTDDVCITNHRALAALPHLTAVIQEAMRLHPNLLTGGSRKTVDKGVNIGDYYIPPHTTVITPHYTIARREDCFVEGTKFIPERWSTRPEMVLNPAAHIPFSIGQYSCIGQQLAWRIMRYTIAMIVRKYNFYLAPGYDGSNMEDDKVDKFTAFPGIVPLRFEPRDS</sequence>
<evidence type="ECO:0000256" key="3">
    <source>
        <dbReference type="ARBA" id="ARBA00022617"/>
    </source>
</evidence>
<dbReference type="PANTHER" id="PTHR24305">
    <property type="entry name" value="CYTOCHROME P450"/>
    <property type="match status" value="1"/>
</dbReference>
<evidence type="ECO:0000256" key="6">
    <source>
        <dbReference type="ARBA" id="ARBA00023004"/>
    </source>
</evidence>
<keyword evidence="8" id="KW-0472">Membrane</keyword>
<evidence type="ECO:0000313" key="9">
    <source>
        <dbReference type="EMBL" id="KAK8029812.1"/>
    </source>
</evidence>
<comment type="caution">
    <text evidence="9">The sequence shown here is derived from an EMBL/GenBank/DDBJ whole genome shotgun (WGS) entry which is preliminary data.</text>
</comment>
<keyword evidence="8" id="KW-1133">Transmembrane helix</keyword>
<comment type="similarity">
    <text evidence="2">Belongs to the cytochrome P450 family.</text>
</comment>
<gene>
    <name evidence="9" type="ORF">PG993_011103</name>
</gene>
<name>A0ABR1SDA4_9PEZI</name>
<evidence type="ECO:0000256" key="2">
    <source>
        <dbReference type="ARBA" id="ARBA00010617"/>
    </source>
</evidence>
<dbReference type="InterPro" id="IPR050121">
    <property type="entry name" value="Cytochrome_P450_monoxygenase"/>
</dbReference>
<dbReference type="EMBL" id="JAQQWK010000010">
    <property type="protein sequence ID" value="KAK8029812.1"/>
    <property type="molecule type" value="Genomic_DNA"/>
</dbReference>
<evidence type="ECO:0000256" key="8">
    <source>
        <dbReference type="SAM" id="Phobius"/>
    </source>
</evidence>
<dbReference type="Proteomes" id="UP001444661">
    <property type="component" value="Unassembled WGS sequence"/>
</dbReference>
<dbReference type="PRINTS" id="PR00465">
    <property type="entry name" value="EP450IV"/>
</dbReference>
<dbReference type="InterPro" id="IPR002403">
    <property type="entry name" value="Cyt_P450_E_grp-IV"/>
</dbReference>
<dbReference type="SUPFAM" id="SSF48264">
    <property type="entry name" value="Cytochrome P450"/>
    <property type="match status" value="1"/>
</dbReference>
<keyword evidence="7" id="KW-0503">Monooxygenase</keyword>
<dbReference type="Pfam" id="PF00067">
    <property type="entry name" value="p450"/>
    <property type="match status" value="1"/>
</dbReference>
<keyword evidence="6" id="KW-0408">Iron</keyword>
<dbReference type="InterPro" id="IPR001128">
    <property type="entry name" value="Cyt_P450"/>
</dbReference>
<keyword evidence="5" id="KW-0560">Oxidoreductase</keyword>
<feature type="transmembrane region" description="Helical" evidence="8">
    <location>
        <begin position="76"/>
        <end position="95"/>
    </location>
</feature>
<dbReference type="PRINTS" id="PR00385">
    <property type="entry name" value="P450"/>
</dbReference>
<accession>A0ABR1SDA4</accession>
<evidence type="ECO:0008006" key="11">
    <source>
        <dbReference type="Google" id="ProtNLM"/>
    </source>
</evidence>
<dbReference type="CDD" id="cd11061">
    <property type="entry name" value="CYP67-like"/>
    <property type="match status" value="1"/>
</dbReference>
<comment type="cofactor">
    <cofactor evidence="1">
        <name>heme</name>
        <dbReference type="ChEBI" id="CHEBI:30413"/>
    </cofactor>
</comment>
<keyword evidence="3" id="KW-0349">Heme</keyword>
<evidence type="ECO:0000313" key="10">
    <source>
        <dbReference type="Proteomes" id="UP001444661"/>
    </source>
</evidence>
<feature type="transmembrane region" description="Helical" evidence="8">
    <location>
        <begin position="46"/>
        <end position="64"/>
    </location>
</feature>